<reference evidence="2 3" key="1">
    <citation type="journal article" date="2018" name="Sci. Data">
        <title>The draft genome sequence of cork oak.</title>
        <authorList>
            <person name="Ramos A.M."/>
            <person name="Usie A."/>
            <person name="Barbosa P."/>
            <person name="Barros P.M."/>
            <person name="Capote T."/>
            <person name="Chaves I."/>
            <person name="Simoes F."/>
            <person name="Abreu I."/>
            <person name="Carrasquinho I."/>
            <person name="Faro C."/>
            <person name="Guimaraes J.B."/>
            <person name="Mendonca D."/>
            <person name="Nobrega F."/>
            <person name="Rodrigues L."/>
            <person name="Saibo N.J.M."/>
            <person name="Varela M.C."/>
            <person name="Egas C."/>
            <person name="Matos J."/>
            <person name="Miguel C.M."/>
            <person name="Oliveira M.M."/>
            <person name="Ricardo C.P."/>
            <person name="Goncalves S."/>
        </authorList>
    </citation>
    <scope>NUCLEOTIDE SEQUENCE [LARGE SCALE GENOMIC DNA]</scope>
    <source>
        <strain evidence="3">cv. HL8</strain>
    </source>
</reference>
<keyword evidence="3" id="KW-1185">Reference proteome</keyword>
<organism evidence="2 3">
    <name type="scientific">Quercus suber</name>
    <name type="common">Cork oak</name>
    <dbReference type="NCBI Taxonomy" id="58331"/>
    <lineage>
        <taxon>Eukaryota</taxon>
        <taxon>Viridiplantae</taxon>
        <taxon>Streptophyta</taxon>
        <taxon>Embryophyta</taxon>
        <taxon>Tracheophyta</taxon>
        <taxon>Spermatophyta</taxon>
        <taxon>Magnoliopsida</taxon>
        <taxon>eudicotyledons</taxon>
        <taxon>Gunneridae</taxon>
        <taxon>Pentapetalae</taxon>
        <taxon>rosids</taxon>
        <taxon>fabids</taxon>
        <taxon>Fagales</taxon>
        <taxon>Fagaceae</taxon>
        <taxon>Quercus</taxon>
    </lineage>
</organism>
<protein>
    <recommendedName>
        <fullName evidence="1">DUF7870 domain-containing protein</fullName>
    </recommendedName>
</protein>
<dbReference type="AlphaFoldDB" id="A0AAW0KCZ2"/>
<dbReference type="EMBL" id="PKMF04000335">
    <property type="protein sequence ID" value="KAK7837152.1"/>
    <property type="molecule type" value="Genomic_DNA"/>
</dbReference>
<name>A0AAW0KCZ2_QUESU</name>
<feature type="domain" description="DUF7870" evidence="1">
    <location>
        <begin position="253"/>
        <end position="425"/>
    </location>
</feature>
<sequence length="432" mass="50503">MKEAMEFERMRQLLLLWCRIQSTRVALVGGNHTAARTRFCLFLENSSTKKMKQLHGGRMGLNSNTLWVIRLPHSMVLRILSRSLFLALVIILTLPCIFRGPESNNGSEDLNLLFRDLASEGLLRKGDKALILSSGIVRAVHHYNVSYVMDSDLEGQRSIPDEAFDFVFTFTSSSFGDTLKVVNRVMKIGGILAILLNNKPGPPSPNGFRKQSNYRILHPWRYNKSTIMVFRKVSPFNEQRRLCKSNAMNFMLGGLEGVLLEPPRRTRWRSTQYKKKIKFLPDLLGDNLESYKRRVFIVVGLAEKNVAFIEWFQQNYPKRNQDFEVYNFVQVPNKEDPRRLSVDFSVWLMNNVTEEVFVVMKADAEVVEKMIKRRTICLVDELFLECKNHWWRQNRERYKSKRPYWECVALYGRLLDEGVAVHQWWGVRDLRI</sequence>
<evidence type="ECO:0000259" key="1">
    <source>
        <dbReference type="Pfam" id="PF25276"/>
    </source>
</evidence>
<dbReference type="PANTHER" id="PTHR33597:SF21">
    <property type="entry name" value="METHYLTRANSFERASE TYPE 11 DOMAIN-CONTAINING PROTEIN"/>
    <property type="match status" value="1"/>
</dbReference>
<evidence type="ECO:0000313" key="2">
    <source>
        <dbReference type="EMBL" id="KAK7837152.1"/>
    </source>
</evidence>
<evidence type="ECO:0000313" key="3">
    <source>
        <dbReference type="Proteomes" id="UP000237347"/>
    </source>
</evidence>
<comment type="caution">
    <text evidence="2">The sequence shown here is derived from an EMBL/GenBank/DDBJ whole genome shotgun (WGS) entry which is preliminary data.</text>
</comment>
<accession>A0AAW0KCZ2</accession>
<dbReference type="InterPro" id="IPR057192">
    <property type="entry name" value="DUF7870"/>
</dbReference>
<dbReference type="PANTHER" id="PTHR33597">
    <property type="entry name" value="OS02G0760400 PROTEIN"/>
    <property type="match status" value="1"/>
</dbReference>
<gene>
    <name evidence="2" type="ORF">CFP56_021625</name>
</gene>
<proteinExistence type="predicted"/>
<dbReference type="Pfam" id="PF25276">
    <property type="entry name" value="DUF7870"/>
    <property type="match status" value="1"/>
</dbReference>
<dbReference type="Proteomes" id="UP000237347">
    <property type="component" value="Unassembled WGS sequence"/>
</dbReference>